<proteinExistence type="predicted"/>
<evidence type="ECO:0000313" key="5">
    <source>
        <dbReference type="EMBL" id="PHU35797.1"/>
    </source>
</evidence>
<dbReference type="Gene3D" id="3.30.70.270">
    <property type="match status" value="1"/>
</dbReference>
<dbReference type="InterPro" id="IPR000160">
    <property type="entry name" value="GGDEF_dom"/>
</dbReference>
<dbReference type="PROSITE" id="PS50887">
    <property type="entry name" value="GGDEF"/>
    <property type="match status" value="1"/>
</dbReference>
<protein>
    <recommendedName>
        <fullName evidence="4">GGDEF domain-containing protein</fullName>
    </recommendedName>
</protein>
<dbReference type="CDD" id="cd01949">
    <property type="entry name" value="GGDEF"/>
    <property type="match status" value="1"/>
</dbReference>
<dbReference type="PANTHER" id="PTHR30146:SF24">
    <property type="entry name" value="XYLOSE OPERON REGULATORY PROTEIN"/>
    <property type="match status" value="1"/>
</dbReference>
<dbReference type="InterPro" id="IPR028082">
    <property type="entry name" value="Peripla_BP_I"/>
</dbReference>
<dbReference type="Pfam" id="PF13377">
    <property type="entry name" value="Peripla_BP_3"/>
    <property type="match status" value="1"/>
</dbReference>
<gene>
    <name evidence="5" type="ORF">CSX01_04100</name>
</gene>
<evidence type="ECO:0000256" key="2">
    <source>
        <dbReference type="ARBA" id="ARBA00023125"/>
    </source>
</evidence>
<comment type="caution">
    <text evidence="5">The sequence shown here is derived from an EMBL/GenBank/DDBJ whole genome shotgun (WGS) entry which is preliminary data.</text>
</comment>
<dbReference type="NCBIfam" id="TIGR00254">
    <property type="entry name" value="GGDEF"/>
    <property type="match status" value="1"/>
</dbReference>
<reference evidence="5 6" key="2">
    <citation type="submission" date="2017-10" db="EMBL/GenBank/DDBJ databases">
        <authorList>
            <person name="Banno H."/>
            <person name="Chua N.-H."/>
        </authorList>
    </citation>
    <scope>NUCLEOTIDE SEQUENCE [LARGE SCALE GENOMIC DNA]</scope>
    <source>
        <strain evidence="5 6">JK626</strain>
    </source>
</reference>
<organism evidence="5 6">
    <name type="scientific">Pseudobutyrivibrio ruminis</name>
    <dbReference type="NCBI Taxonomy" id="46206"/>
    <lineage>
        <taxon>Bacteria</taxon>
        <taxon>Bacillati</taxon>
        <taxon>Bacillota</taxon>
        <taxon>Clostridia</taxon>
        <taxon>Lachnospirales</taxon>
        <taxon>Lachnospiraceae</taxon>
        <taxon>Pseudobutyrivibrio</taxon>
    </lineage>
</organism>
<name>A0A2G3DXM0_9FIRM</name>
<keyword evidence="3" id="KW-0804">Transcription</keyword>
<sequence length="617" mass="70134">MINGKTIIALCEYRVYDSQEFKFVTELNELLKAHDCRMFIYAINNEIGNSGDNLAETKVFDLIPYDKVDVVVIRDEKIKSRNTVQNIINKANEAEVPTIIVDGEYENVSLVRYDYKKGFEKVVRHIIEDHHVTRPHFMAGKRFSEFSNERIEVFKKVIAENGIPYDDSMLSYGDFWSVPSREAAYELLRRDTLPEAVICANDIMAINVCDVFQSAGVKIPEQVIVSGFDGIDEAFWSMPGITTSITDSADLAATIMDTILSVLDGNRNLDRWVEPKFIPNESCGCPRCTQDLLSAISGLNNRFYHHQDDIHIMQVITAKVMASQTLSECIHYLRNPMTDYVCCVIEKSCLDLENNFFLEDIEPGEKVIFYDAYDSKEGIKPYNPDEIMPNLDQILELGYPIIYNSLDYMGKSPGFVCYTYPRYQMIEYAKTPSITNSLSMGIGGYVSMRYQHYLRNKLQEIYQHDALTGLYNRLAFLEQFEKLKYAPEHDGRKVTVIMSDLNGLKQINDNLGHSAGDAAISAVAESLKEACPKGALCARFGGDEMLAFILGDCDVNLIKTMIYEILKDKSNLLGFTVSASIGFYETTMHESLDLDKVISIADSKMYEEKRIYKKNKK</sequence>
<feature type="domain" description="GGDEF" evidence="4">
    <location>
        <begin position="492"/>
        <end position="617"/>
    </location>
</feature>
<dbReference type="Gene3D" id="3.40.50.2300">
    <property type="match status" value="2"/>
</dbReference>
<evidence type="ECO:0000259" key="4">
    <source>
        <dbReference type="PROSITE" id="PS50887"/>
    </source>
</evidence>
<dbReference type="GO" id="GO:0003700">
    <property type="term" value="F:DNA-binding transcription factor activity"/>
    <property type="evidence" value="ECO:0007669"/>
    <property type="project" value="TreeGrafter"/>
</dbReference>
<evidence type="ECO:0000256" key="1">
    <source>
        <dbReference type="ARBA" id="ARBA00023015"/>
    </source>
</evidence>
<dbReference type="Proteomes" id="UP000225889">
    <property type="component" value="Unassembled WGS sequence"/>
</dbReference>
<dbReference type="InterPro" id="IPR046335">
    <property type="entry name" value="LacI/GalR-like_sensor"/>
</dbReference>
<dbReference type="EMBL" id="PDYF01000008">
    <property type="protein sequence ID" value="PHU35797.1"/>
    <property type="molecule type" value="Genomic_DNA"/>
</dbReference>
<dbReference type="RefSeq" id="WP_099391533.1">
    <property type="nucleotide sequence ID" value="NZ_PDYF01000008.1"/>
</dbReference>
<dbReference type="Pfam" id="PF00990">
    <property type="entry name" value="GGDEF"/>
    <property type="match status" value="1"/>
</dbReference>
<dbReference type="CDD" id="cd06267">
    <property type="entry name" value="PBP1_LacI_sugar_binding-like"/>
    <property type="match status" value="1"/>
</dbReference>
<dbReference type="InterPro" id="IPR029787">
    <property type="entry name" value="Nucleotide_cyclase"/>
</dbReference>
<evidence type="ECO:0000256" key="3">
    <source>
        <dbReference type="ARBA" id="ARBA00023163"/>
    </source>
</evidence>
<keyword evidence="2" id="KW-0238">DNA-binding</keyword>
<dbReference type="SUPFAM" id="SSF55073">
    <property type="entry name" value="Nucleotide cyclase"/>
    <property type="match status" value="1"/>
</dbReference>
<dbReference type="SMART" id="SM00267">
    <property type="entry name" value="GGDEF"/>
    <property type="match status" value="1"/>
</dbReference>
<reference evidence="5 6" key="1">
    <citation type="submission" date="2017-10" db="EMBL/GenBank/DDBJ databases">
        <title>Resolving the taxonomy of Roseburia spp., Eubacterium rectale and Agathobacter spp. through phylogenomic analysis.</title>
        <authorList>
            <person name="Sheridan P.O."/>
            <person name="Walker A.W."/>
            <person name="Duncan S.H."/>
            <person name="Scott K.P."/>
            <person name="Toole P.W.O."/>
            <person name="Luis P."/>
            <person name="Flint H.J."/>
        </authorList>
    </citation>
    <scope>NUCLEOTIDE SEQUENCE [LARGE SCALE GENOMIC DNA]</scope>
    <source>
        <strain evidence="5 6">JK626</strain>
    </source>
</reference>
<keyword evidence="1" id="KW-0805">Transcription regulation</keyword>
<dbReference type="AlphaFoldDB" id="A0A2G3DXM0"/>
<accession>A0A2G3DXM0</accession>
<dbReference type="InterPro" id="IPR043128">
    <property type="entry name" value="Rev_trsase/Diguanyl_cyclase"/>
</dbReference>
<dbReference type="GO" id="GO:0000976">
    <property type="term" value="F:transcription cis-regulatory region binding"/>
    <property type="evidence" value="ECO:0007669"/>
    <property type="project" value="TreeGrafter"/>
</dbReference>
<dbReference type="PANTHER" id="PTHR30146">
    <property type="entry name" value="LACI-RELATED TRANSCRIPTIONAL REPRESSOR"/>
    <property type="match status" value="1"/>
</dbReference>
<dbReference type="SUPFAM" id="SSF53822">
    <property type="entry name" value="Periplasmic binding protein-like I"/>
    <property type="match status" value="1"/>
</dbReference>
<evidence type="ECO:0000313" key="6">
    <source>
        <dbReference type="Proteomes" id="UP000225889"/>
    </source>
</evidence>